<accession>X1QNV5</accession>
<name>X1QNV5_9ZZZZ</name>
<reference evidence="1" key="1">
    <citation type="journal article" date="2014" name="Front. Microbiol.">
        <title>High frequency of phylogenetically diverse reductive dehalogenase-homologous genes in deep subseafloor sedimentary metagenomes.</title>
        <authorList>
            <person name="Kawai M."/>
            <person name="Futagami T."/>
            <person name="Toyoda A."/>
            <person name="Takaki Y."/>
            <person name="Nishi S."/>
            <person name="Hori S."/>
            <person name="Arai W."/>
            <person name="Tsubouchi T."/>
            <person name="Morono Y."/>
            <person name="Uchiyama I."/>
            <person name="Ito T."/>
            <person name="Fujiyama A."/>
            <person name="Inagaki F."/>
            <person name="Takami H."/>
        </authorList>
    </citation>
    <scope>NUCLEOTIDE SEQUENCE</scope>
    <source>
        <strain evidence="1">Expedition CK06-06</strain>
    </source>
</reference>
<proteinExistence type="predicted"/>
<feature type="non-terminal residue" evidence="1">
    <location>
        <position position="1"/>
    </location>
</feature>
<comment type="caution">
    <text evidence="1">The sequence shown here is derived from an EMBL/GenBank/DDBJ whole genome shotgun (WGS) entry which is preliminary data.</text>
</comment>
<dbReference type="EMBL" id="BARV01045582">
    <property type="protein sequence ID" value="GAI70227.1"/>
    <property type="molecule type" value="Genomic_DNA"/>
</dbReference>
<feature type="non-terminal residue" evidence="1">
    <location>
        <position position="51"/>
    </location>
</feature>
<dbReference type="AlphaFoldDB" id="X1QNV5"/>
<gene>
    <name evidence="1" type="ORF">S06H3_66674</name>
</gene>
<sequence length="51" mass="6259">LIEEEVRAEMMSLDTRMTPEEVNRYIMERKADKYRLYHLDEPLLQSERSRS</sequence>
<evidence type="ECO:0000313" key="1">
    <source>
        <dbReference type="EMBL" id="GAI70227.1"/>
    </source>
</evidence>
<organism evidence="1">
    <name type="scientific">marine sediment metagenome</name>
    <dbReference type="NCBI Taxonomy" id="412755"/>
    <lineage>
        <taxon>unclassified sequences</taxon>
        <taxon>metagenomes</taxon>
        <taxon>ecological metagenomes</taxon>
    </lineage>
</organism>
<protein>
    <submittedName>
        <fullName evidence="1">Uncharacterized protein</fullName>
    </submittedName>
</protein>